<dbReference type="GO" id="GO:0007283">
    <property type="term" value="P:spermatogenesis"/>
    <property type="evidence" value="ECO:0007669"/>
    <property type="project" value="UniProtKB-KW"/>
</dbReference>
<dbReference type="InterPro" id="IPR050621">
    <property type="entry name" value="Tudor_domain_containing"/>
</dbReference>
<feature type="compositionally biased region" description="Polar residues" evidence="6">
    <location>
        <begin position="164"/>
        <end position="175"/>
    </location>
</feature>
<gene>
    <name evidence="9" type="ORF">ACAOBT_LOCUS34555</name>
</gene>
<feature type="compositionally biased region" description="Basic and acidic residues" evidence="6">
    <location>
        <begin position="782"/>
        <end position="793"/>
    </location>
</feature>
<dbReference type="Gene3D" id="3.30.420.610">
    <property type="entry name" value="LOTUS domain-like"/>
    <property type="match status" value="2"/>
</dbReference>
<proteinExistence type="predicted"/>
<evidence type="ECO:0000256" key="4">
    <source>
        <dbReference type="ARBA" id="ARBA00022871"/>
    </source>
</evidence>
<evidence type="ECO:0008006" key="11">
    <source>
        <dbReference type="Google" id="ProtNLM"/>
    </source>
</evidence>
<feature type="compositionally biased region" description="Basic and acidic residues" evidence="6">
    <location>
        <begin position="152"/>
        <end position="162"/>
    </location>
</feature>
<dbReference type="OrthoDB" id="341421at2759"/>
<comment type="caution">
    <text evidence="9">The sequence shown here is derived from an EMBL/GenBank/DDBJ whole genome shotgun (WGS) entry which is preliminary data.</text>
</comment>
<keyword evidence="3" id="KW-0677">Repeat</keyword>
<evidence type="ECO:0000313" key="10">
    <source>
        <dbReference type="Proteomes" id="UP001152888"/>
    </source>
</evidence>
<dbReference type="EMBL" id="CAKOFQ010008620">
    <property type="protein sequence ID" value="CAH2015138.1"/>
    <property type="molecule type" value="Genomic_DNA"/>
</dbReference>
<keyword evidence="4" id="KW-0744">Spermatogenesis</keyword>
<feature type="compositionally biased region" description="Low complexity" evidence="6">
    <location>
        <begin position="1066"/>
        <end position="1075"/>
    </location>
</feature>
<keyword evidence="2" id="KW-0963">Cytoplasm</keyword>
<feature type="region of interest" description="Disordered" evidence="6">
    <location>
        <begin position="820"/>
        <end position="847"/>
    </location>
</feature>
<evidence type="ECO:0000256" key="6">
    <source>
        <dbReference type="SAM" id="MobiDB-lite"/>
    </source>
</evidence>
<comment type="subcellular location">
    <subcellularLocation>
        <location evidence="1">Cytoplasm</location>
    </subcellularLocation>
</comment>
<dbReference type="InterPro" id="IPR035437">
    <property type="entry name" value="SNase_OB-fold_sf"/>
</dbReference>
<dbReference type="Gene3D" id="2.30.30.140">
    <property type="match status" value="1"/>
</dbReference>
<dbReference type="InterPro" id="IPR041966">
    <property type="entry name" value="LOTUS-like"/>
</dbReference>
<reference evidence="9" key="1">
    <citation type="submission" date="2022-03" db="EMBL/GenBank/DDBJ databases">
        <authorList>
            <person name="Sayadi A."/>
        </authorList>
    </citation>
    <scope>NUCLEOTIDE SEQUENCE</scope>
</reference>
<dbReference type="Proteomes" id="UP001152888">
    <property type="component" value="Unassembled WGS sequence"/>
</dbReference>
<evidence type="ECO:0000256" key="2">
    <source>
        <dbReference type="ARBA" id="ARBA00022490"/>
    </source>
</evidence>
<organism evidence="9 10">
    <name type="scientific">Acanthoscelides obtectus</name>
    <name type="common">Bean weevil</name>
    <name type="synonym">Bruchus obtectus</name>
    <dbReference type="NCBI Taxonomy" id="200917"/>
    <lineage>
        <taxon>Eukaryota</taxon>
        <taxon>Metazoa</taxon>
        <taxon>Ecdysozoa</taxon>
        <taxon>Arthropoda</taxon>
        <taxon>Hexapoda</taxon>
        <taxon>Insecta</taxon>
        <taxon>Pterygota</taxon>
        <taxon>Neoptera</taxon>
        <taxon>Endopterygota</taxon>
        <taxon>Coleoptera</taxon>
        <taxon>Polyphaga</taxon>
        <taxon>Cucujiformia</taxon>
        <taxon>Chrysomeloidea</taxon>
        <taxon>Chrysomelidae</taxon>
        <taxon>Bruchinae</taxon>
        <taxon>Bruchini</taxon>
        <taxon>Acanthoscelides</taxon>
    </lineage>
</organism>
<evidence type="ECO:0000259" key="8">
    <source>
        <dbReference type="PROSITE" id="PS51644"/>
    </source>
</evidence>
<feature type="region of interest" description="Disordered" evidence="6">
    <location>
        <begin position="207"/>
        <end position="227"/>
    </location>
</feature>
<dbReference type="PANTHER" id="PTHR22948:SF76">
    <property type="entry name" value="FI20010P1-RELATED"/>
    <property type="match status" value="1"/>
</dbReference>
<keyword evidence="4" id="KW-0221">Differentiation</keyword>
<feature type="compositionally biased region" description="Low complexity" evidence="6">
    <location>
        <begin position="136"/>
        <end position="150"/>
    </location>
</feature>
<dbReference type="Pfam" id="PF12872">
    <property type="entry name" value="OST-HTH"/>
    <property type="match status" value="2"/>
</dbReference>
<dbReference type="PROSITE" id="PS50304">
    <property type="entry name" value="TUDOR"/>
    <property type="match status" value="1"/>
</dbReference>
<feature type="domain" description="HTH OST-type" evidence="8">
    <location>
        <begin position="249"/>
        <end position="322"/>
    </location>
</feature>
<dbReference type="CDD" id="cd09972">
    <property type="entry name" value="LOTUS_TDRD_OSKAR"/>
    <property type="match status" value="1"/>
</dbReference>
<evidence type="ECO:0000256" key="5">
    <source>
        <dbReference type="SAM" id="Coils"/>
    </source>
</evidence>
<dbReference type="PROSITE" id="PS51644">
    <property type="entry name" value="HTH_OST"/>
    <property type="match status" value="2"/>
</dbReference>
<evidence type="ECO:0000256" key="1">
    <source>
        <dbReference type="ARBA" id="ARBA00004496"/>
    </source>
</evidence>
<dbReference type="Gene3D" id="2.40.50.90">
    <property type="match status" value="1"/>
</dbReference>
<dbReference type="PANTHER" id="PTHR22948">
    <property type="entry name" value="TUDOR DOMAIN CONTAINING PROTEIN"/>
    <property type="match status" value="1"/>
</dbReference>
<dbReference type="Pfam" id="PF00567">
    <property type="entry name" value="TUDOR"/>
    <property type="match status" value="1"/>
</dbReference>
<protein>
    <recommendedName>
        <fullName evidence="11">Tudor domain-containing protein 5</fullName>
    </recommendedName>
</protein>
<dbReference type="AlphaFoldDB" id="A0A9P0Q8T7"/>
<accession>A0A9P0Q8T7</accession>
<dbReference type="SUPFAM" id="SSF63748">
    <property type="entry name" value="Tudor/PWWP/MBT"/>
    <property type="match status" value="1"/>
</dbReference>
<dbReference type="InterPro" id="IPR025605">
    <property type="entry name" value="OST-HTH/LOTUS_dom"/>
</dbReference>
<name>A0A9P0Q8T7_ACAOB</name>
<feature type="compositionally biased region" description="Pro residues" evidence="6">
    <location>
        <begin position="1050"/>
        <end position="1065"/>
    </location>
</feature>
<feature type="domain" description="Tudor" evidence="7">
    <location>
        <begin position="437"/>
        <end position="496"/>
    </location>
</feature>
<feature type="region of interest" description="Disordered" evidence="6">
    <location>
        <begin position="89"/>
        <end position="192"/>
    </location>
</feature>
<dbReference type="GO" id="GO:0030154">
    <property type="term" value="P:cell differentiation"/>
    <property type="evidence" value="ECO:0007669"/>
    <property type="project" value="UniProtKB-ARBA"/>
</dbReference>
<keyword evidence="10" id="KW-1185">Reference proteome</keyword>
<dbReference type="GO" id="GO:0005737">
    <property type="term" value="C:cytoplasm"/>
    <property type="evidence" value="ECO:0007669"/>
    <property type="project" value="UniProtKB-SubCell"/>
</dbReference>
<dbReference type="InterPro" id="IPR002999">
    <property type="entry name" value="Tudor"/>
</dbReference>
<evidence type="ECO:0000313" key="9">
    <source>
        <dbReference type="EMBL" id="CAH2015138.1"/>
    </source>
</evidence>
<keyword evidence="5" id="KW-0175">Coiled coil</keyword>
<feature type="region of interest" description="Disordered" evidence="6">
    <location>
        <begin position="761"/>
        <end position="793"/>
    </location>
</feature>
<feature type="coiled-coil region" evidence="5">
    <location>
        <begin position="703"/>
        <end position="730"/>
    </location>
</feature>
<dbReference type="SMART" id="SM00333">
    <property type="entry name" value="TUDOR"/>
    <property type="match status" value="1"/>
</dbReference>
<sequence length="1105" mass="125016">MSEMESNVKKYIISVLTSSPLTMTINQLSKDYRNMLGEEIPYHKLGYNSMEHFLKSISDTVQVKGSGPMATVLPVISEKSKHINELVTNQKITRKKTSHRQSFPIQQRKHLQYQKPVITNPYKQPGTQPQRHKIFYPPSESSSSYQSYPEKPVQKPVDEPVERPNQQPVLNTSTPENRERNPSKLNLATNKLPEKSPDIYKRIVDSHMPKSSSSVEEKSDSQNSAGCGRTKKLLFDRIPAEVGDIQSNVPLPIRENLRFLIGQHENGIWCADLPKLYRSMFCKDINYEDFGYASLSQLCISLPSIFHYCRPSDSDFRLYDRNKPLPPSAETKFTVASYTVGSKNLNEGEICALPNIEWDDVESFLPESVYKPGNEIPREFVPPETKEGDTIKIGVGEVFDLSKFWVYLDDGNLDNLMDELQDFYATNASRYSMNESLIREGVYCAKIIYGEYHRAVIVDVLPEVKDSIKVFFIDYGTMTKVPIKDICFLHERFAELPAQAIRCRLADICPTQECVPWSHDATVTFRNMTRDRTIDAKVARINRKEQILEVYLIDVTNPSKPFCINTRLVELGLATYPDQGIQKSNVDSAFKPLVKYIHLFPTFLELELGYAPSTQEMDILFNCGVPTHFCYPQYYSIDRTDEKQNIMETIEFYEKTLKRGVKSTYIDMCCGETKDLDLAFFGELQGEIADFIKNSDMNSEVTEDEGSEDISKMYKELEDLKRETAEKVQQDLALAEDIMRELDIIKCEAEEDGAGPLVCESEEIEEESSESTVNSAELTGSRPEDQEVSEKTKFTDSEVVSLPGVEEDIRNVDEVHSITGSKSTNPFLSGMHEESEEDSGPSVLNPNNPFLSYIVGSRPSSNNSSESTSYESCVEEVTVEQKWMDENKEVTIEQRWLSSDNDVVRLVESVSITNATDTSQASTATPEKSCGCAIQTSENATGPLIPHQGPPIPPSLPYGGYQPPQHYGGYQPWSTASDCAPFGYGPRCPAPSYGYPDYNPMQPWMMQMLWSRMQFRSQYNPGMGPAYHQQAPYHLQGSYQQQYPPKTSLRPPPGFYPPLPLPSRPPSVDTSTPTTTPCPPPSAPSKAIDFYEAYNQRLMQQLHDN</sequence>
<evidence type="ECO:0000256" key="3">
    <source>
        <dbReference type="ARBA" id="ARBA00022737"/>
    </source>
</evidence>
<evidence type="ECO:0000259" key="7">
    <source>
        <dbReference type="PROSITE" id="PS50304"/>
    </source>
</evidence>
<feature type="domain" description="HTH OST-type" evidence="8">
    <location>
        <begin position="4"/>
        <end position="78"/>
    </location>
</feature>
<feature type="region of interest" description="Disordered" evidence="6">
    <location>
        <begin position="1037"/>
        <end position="1086"/>
    </location>
</feature>